<sequence>MMTDLRRTETNRGITAAVFGHRTEHHNRKSVSDGPRRRRLWLLENHTAPRDQEGKLVRKIETHSTTVRTDAKTRRAGSRRRTPQFTDRRIVHCDRWNGSVTQPEHGTGLERRYAHLTGEYDVEDA</sequence>
<keyword evidence="3" id="KW-1185">Reference proteome</keyword>
<dbReference type="EMBL" id="CP007055">
    <property type="protein sequence ID" value="AHG00777.1"/>
    <property type="molecule type" value="Genomic_DNA"/>
</dbReference>
<organism evidence="2 3">
    <name type="scientific">Halostagnicola larsenii XH-48</name>
    <dbReference type="NCBI Taxonomy" id="797299"/>
    <lineage>
        <taxon>Archaea</taxon>
        <taxon>Methanobacteriati</taxon>
        <taxon>Methanobacteriota</taxon>
        <taxon>Stenosarchaea group</taxon>
        <taxon>Halobacteria</taxon>
        <taxon>Halobacteriales</taxon>
        <taxon>Natrialbaceae</taxon>
        <taxon>Halostagnicola</taxon>
    </lineage>
</organism>
<dbReference type="Proteomes" id="UP000019024">
    <property type="component" value="Chromosome"/>
</dbReference>
<protein>
    <submittedName>
        <fullName evidence="2">Uncharacterized protein</fullName>
    </submittedName>
</protein>
<name>W0JU23_9EURY</name>
<feature type="region of interest" description="Disordered" evidence="1">
    <location>
        <begin position="65"/>
        <end position="84"/>
    </location>
</feature>
<dbReference type="AlphaFoldDB" id="W0JU23"/>
<accession>W0JU23</accession>
<dbReference type="KEGG" id="hlr:HALLA_07050"/>
<evidence type="ECO:0000313" key="2">
    <source>
        <dbReference type="EMBL" id="AHG00777.1"/>
    </source>
</evidence>
<dbReference type="HOGENOM" id="CLU_1987545_0_0_2"/>
<dbReference type="STRING" id="797299.HALLA_07050"/>
<evidence type="ECO:0000256" key="1">
    <source>
        <dbReference type="SAM" id="MobiDB-lite"/>
    </source>
</evidence>
<evidence type="ECO:0000313" key="3">
    <source>
        <dbReference type="Proteomes" id="UP000019024"/>
    </source>
</evidence>
<gene>
    <name evidence="2" type="ORF">HALLA_07050</name>
</gene>
<proteinExistence type="predicted"/>
<reference evidence="2 3" key="1">
    <citation type="submission" date="2014-01" db="EMBL/GenBank/DDBJ databases">
        <authorList>
            <consortium name="DOE Joint Genome Institute"/>
            <person name="Anderson I."/>
            <person name="Huntemann M."/>
            <person name="Han J."/>
            <person name="Chen A."/>
            <person name="Kyrpides N."/>
            <person name="Mavromatis K."/>
            <person name="Markowitz V."/>
            <person name="Palaniappan K."/>
            <person name="Ivanova N."/>
            <person name="Schaumberg A."/>
            <person name="Pati A."/>
            <person name="Liolios K."/>
            <person name="Nordberg H.P."/>
            <person name="Cantor M.N."/>
            <person name="Hua S.X."/>
            <person name="Woyke T."/>
        </authorList>
    </citation>
    <scope>NUCLEOTIDE SEQUENCE [LARGE SCALE GENOMIC DNA]</scope>
    <source>
        <strain evidence="2 3">XH-48</strain>
    </source>
</reference>